<proteinExistence type="predicted"/>
<dbReference type="EMBL" id="BSOW01000027">
    <property type="protein sequence ID" value="GLR89636.1"/>
    <property type="molecule type" value="Genomic_DNA"/>
</dbReference>
<sequence length="70" mass="6962">MPIEASLEPSHELLSGIAAAPSAMLLYGDVGSCGGLCGAMALRLAVPGEQLVQLMALASAGSDALEHIGQ</sequence>
<dbReference type="Proteomes" id="UP001156905">
    <property type="component" value="Unassembled WGS sequence"/>
</dbReference>
<dbReference type="RefSeq" id="WP_284271901.1">
    <property type="nucleotide sequence ID" value="NZ_BSOW01000027.1"/>
</dbReference>
<accession>A0ABQ6B741</accession>
<name>A0ABQ6B741_9BRAD</name>
<evidence type="ECO:0000313" key="2">
    <source>
        <dbReference type="Proteomes" id="UP001156905"/>
    </source>
</evidence>
<keyword evidence="2" id="KW-1185">Reference proteome</keyword>
<gene>
    <name evidence="1" type="ORF">GCM10007857_63500</name>
</gene>
<organism evidence="1 2">
    <name type="scientific">Bradyrhizobium iriomotense</name>
    <dbReference type="NCBI Taxonomy" id="441950"/>
    <lineage>
        <taxon>Bacteria</taxon>
        <taxon>Pseudomonadati</taxon>
        <taxon>Pseudomonadota</taxon>
        <taxon>Alphaproteobacteria</taxon>
        <taxon>Hyphomicrobiales</taxon>
        <taxon>Nitrobacteraceae</taxon>
        <taxon>Bradyrhizobium</taxon>
    </lineage>
</organism>
<comment type="caution">
    <text evidence="1">The sequence shown here is derived from an EMBL/GenBank/DDBJ whole genome shotgun (WGS) entry which is preliminary data.</text>
</comment>
<protein>
    <submittedName>
        <fullName evidence="1">Uncharacterized protein</fullName>
    </submittedName>
</protein>
<reference evidence="2" key="1">
    <citation type="journal article" date="2019" name="Int. J. Syst. Evol. Microbiol.">
        <title>The Global Catalogue of Microorganisms (GCM) 10K type strain sequencing project: providing services to taxonomists for standard genome sequencing and annotation.</title>
        <authorList>
            <consortium name="The Broad Institute Genomics Platform"/>
            <consortium name="The Broad Institute Genome Sequencing Center for Infectious Disease"/>
            <person name="Wu L."/>
            <person name="Ma J."/>
        </authorList>
    </citation>
    <scope>NUCLEOTIDE SEQUENCE [LARGE SCALE GENOMIC DNA]</scope>
    <source>
        <strain evidence="2">NBRC 102520</strain>
    </source>
</reference>
<evidence type="ECO:0000313" key="1">
    <source>
        <dbReference type="EMBL" id="GLR89636.1"/>
    </source>
</evidence>